<comment type="caution">
    <text evidence="6">The sequence shown here is derived from an EMBL/GenBank/DDBJ whole genome shotgun (WGS) entry which is preliminary data.</text>
</comment>
<evidence type="ECO:0000256" key="1">
    <source>
        <dbReference type="ARBA" id="ARBA00005964"/>
    </source>
</evidence>
<dbReference type="RefSeq" id="WP_285488662.1">
    <property type="nucleotide sequence ID" value="NZ_BSTI01000013.1"/>
</dbReference>
<feature type="region of interest" description="Disordered" evidence="4">
    <location>
        <begin position="41"/>
        <end position="71"/>
    </location>
</feature>
<evidence type="ECO:0000256" key="2">
    <source>
        <dbReference type="ARBA" id="ARBA00022801"/>
    </source>
</evidence>
<comment type="similarity">
    <text evidence="1 3">Belongs to the type-B carboxylesterase/lipase family.</text>
</comment>
<keyword evidence="2 3" id="KW-0378">Hydrolase</keyword>
<dbReference type="SUPFAM" id="SSF53474">
    <property type="entry name" value="alpha/beta-Hydrolases"/>
    <property type="match status" value="1"/>
</dbReference>
<sequence length="460" mass="48536">MTSAQPSAENEAVVSAGRLRGERTDGGLTVFRGVPYARAGRFTPPEPVEPWPDVRDATSDGPISPQPPSRLGAVMGPPRDGLVQADDCLNLTVVTPDTGGRRPVMVWIHGGAYVTGASSFGFYDGRRLTVEGDIVFVAINYRLGALGYLQLDGVSPGNLGLLDQLAALRWVKENIAAFGGDPDQVTVFGQSAGAHSLACLLAMPAARGLFRRAILQSPPLGLGLASPARAARIARYFTTALGRDPRSATVDEIVSAQTAAIVRASGPGGLGSPPFCPTAGAGPLSGLDRWPAALTVANVDVLIGFTRSEMNSFVNGKPETEWLTRLPFIGRRVFEAVKAIIGRRIFDSPSLKLADACAAAGRQVFTYRFDWAPPGSIFGACHCIELPFLLGDQKAWAAAPMLGDASWDGIDEFGHDLRRAWLSFACDGKPDGWRAHHPGAGIGKYWLGPVSAPAAVTEAA</sequence>
<proteinExistence type="inferred from homology"/>
<dbReference type="Proteomes" id="UP001165136">
    <property type="component" value="Unassembled WGS sequence"/>
</dbReference>
<dbReference type="InterPro" id="IPR002018">
    <property type="entry name" value="CarbesteraseB"/>
</dbReference>
<dbReference type="PANTHER" id="PTHR11559">
    <property type="entry name" value="CARBOXYLESTERASE"/>
    <property type="match status" value="1"/>
</dbReference>
<accession>A0A9W6R3K4</accession>
<evidence type="ECO:0000259" key="5">
    <source>
        <dbReference type="Pfam" id="PF00135"/>
    </source>
</evidence>
<dbReference type="Gene3D" id="3.40.50.1820">
    <property type="entry name" value="alpha/beta hydrolase"/>
    <property type="match status" value="1"/>
</dbReference>
<organism evidence="6 7">
    <name type="scientific">Amycolatopsis taiwanensis</name>
    <dbReference type="NCBI Taxonomy" id="342230"/>
    <lineage>
        <taxon>Bacteria</taxon>
        <taxon>Bacillati</taxon>
        <taxon>Actinomycetota</taxon>
        <taxon>Actinomycetes</taxon>
        <taxon>Pseudonocardiales</taxon>
        <taxon>Pseudonocardiaceae</taxon>
        <taxon>Amycolatopsis</taxon>
    </lineage>
</organism>
<dbReference type="Pfam" id="PF00135">
    <property type="entry name" value="COesterase"/>
    <property type="match status" value="1"/>
</dbReference>
<name>A0A9W6R3K4_9PSEU</name>
<evidence type="ECO:0000256" key="4">
    <source>
        <dbReference type="SAM" id="MobiDB-lite"/>
    </source>
</evidence>
<dbReference type="InterPro" id="IPR050309">
    <property type="entry name" value="Type-B_Carboxylest/Lipase"/>
</dbReference>
<dbReference type="GO" id="GO:0016787">
    <property type="term" value="F:hydrolase activity"/>
    <property type="evidence" value="ECO:0007669"/>
    <property type="project" value="UniProtKB-KW"/>
</dbReference>
<feature type="domain" description="Carboxylesterase type B" evidence="5">
    <location>
        <begin position="13"/>
        <end position="316"/>
    </location>
</feature>
<evidence type="ECO:0000313" key="7">
    <source>
        <dbReference type="Proteomes" id="UP001165136"/>
    </source>
</evidence>
<dbReference type="InterPro" id="IPR029058">
    <property type="entry name" value="AB_hydrolase_fold"/>
</dbReference>
<keyword evidence="7" id="KW-1185">Reference proteome</keyword>
<dbReference type="EMBL" id="BSTI01000013">
    <property type="protein sequence ID" value="GLY68869.1"/>
    <property type="molecule type" value="Genomic_DNA"/>
</dbReference>
<feature type="region of interest" description="Disordered" evidence="4">
    <location>
        <begin position="1"/>
        <end position="25"/>
    </location>
</feature>
<evidence type="ECO:0000256" key="3">
    <source>
        <dbReference type="RuleBase" id="RU361235"/>
    </source>
</evidence>
<gene>
    <name evidence="6" type="ORF">Atai01_54880</name>
</gene>
<protein>
    <recommendedName>
        <fullName evidence="3">Carboxylic ester hydrolase</fullName>
        <ecNumber evidence="3">3.1.1.-</ecNumber>
    </recommendedName>
</protein>
<reference evidence="6" key="1">
    <citation type="submission" date="2023-03" db="EMBL/GenBank/DDBJ databases">
        <title>Amycolatopsis taiwanensis NBRC 103393.</title>
        <authorList>
            <person name="Ichikawa N."/>
            <person name="Sato H."/>
            <person name="Tonouchi N."/>
        </authorList>
    </citation>
    <scope>NUCLEOTIDE SEQUENCE</scope>
    <source>
        <strain evidence="6">NBRC 103393</strain>
    </source>
</reference>
<evidence type="ECO:0000313" key="6">
    <source>
        <dbReference type="EMBL" id="GLY68869.1"/>
    </source>
</evidence>
<dbReference type="PROSITE" id="PS00122">
    <property type="entry name" value="CARBOXYLESTERASE_B_1"/>
    <property type="match status" value="1"/>
</dbReference>
<dbReference type="InterPro" id="IPR019826">
    <property type="entry name" value="Carboxylesterase_B_AS"/>
</dbReference>
<dbReference type="AlphaFoldDB" id="A0A9W6R3K4"/>
<dbReference type="EC" id="3.1.1.-" evidence="3"/>